<dbReference type="STRING" id="1513793.SAMN06296036_106214"/>
<dbReference type="AlphaFoldDB" id="A0A1Y6BT72"/>
<dbReference type="EMBL" id="FWZT01000006">
    <property type="protein sequence ID" value="SMF18906.1"/>
    <property type="molecule type" value="Genomic_DNA"/>
</dbReference>
<dbReference type="PANTHER" id="PTHR38847:SF1">
    <property type="entry name" value="PSEUDOURIDINE SYNTHASE RSUA_RLUA-LIKE DOMAIN-CONTAINING PROTEIN"/>
    <property type="match status" value="1"/>
</dbReference>
<dbReference type="Pfam" id="PF14273">
    <property type="entry name" value="DUF4360"/>
    <property type="match status" value="1"/>
</dbReference>
<gene>
    <name evidence="2" type="ORF">SAMN06296036_106214</name>
</gene>
<organism evidence="2 3">
    <name type="scientific">Pseudobacteriovorax antillogorgiicola</name>
    <dbReference type="NCBI Taxonomy" id="1513793"/>
    <lineage>
        <taxon>Bacteria</taxon>
        <taxon>Pseudomonadati</taxon>
        <taxon>Bdellovibrionota</taxon>
        <taxon>Oligoflexia</taxon>
        <taxon>Oligoflexales</taxon>
        <taxon>Pseudobacteriovoracaceae</taxon>
        <taxon>Pseudobacteriovorax</taxon>
    </lineage>
</organism>
<dbReference type="PANTHER" id="PTHR38847">
    <property type="match status" value="1"/>
</dbReference>
<feature type="signal peptide" evidence="1">
    <location>
        <begin position="1"/>
        <end position="26"/>
    </location>
</feature>
<evidence type="ECO:0000313" key="3">
    <source>
        <dbReference type="Proteomes" id="UP000192907"/>
    </source>
</evidence>
<name>A0A1Y6BT72_9BACT</name>
<evidence type="ECO:0000313" key="2">
    <source>
        <dbReference type="EMBL" id="SMF18906.1"/>
    </source>
</evidence>
<keyword evidence="1" id="KW-0732">Signal</keyword>
<protein>
    <recommendedName>
        <fullName evidence="4">DUF4360 domain-containing protein</fullName>
    </recommendedName>
</protein>
<proteinExistence type="predicted"/>
<feature type="chain" id="PRO_5013209762" description="DUF4360 domain-containing protein" evidence="1">
    <location>
        <begin position="27"/>
        <end position="211"/>
    </location>
</feature>
<accession>A0A1Y6BT72</accession>
<evidence type="ECO:0008006" key="4">
    <source>
        <dbReference type="Google" id="ProtNLM"/>
    </source>
</evidence>
<dbReference type="InterPro" id="IPR025649">
    <property type="entry name" value="DUF4360"/>
</dbReference>
<reference evidence="3" key="1">
    <citation type="submission" date="2017-04" db="EMBL/GenBank/DDBJ databases">
        <authorList>
            <person name="Varghese N."/>
            <person name="Submissions S."/>
        </authorList>
    </citation>
    <scope>NUCLEOTIDE SEQUENCE [LARGE SCALE GENOMIC DNA]</scope>
    <source>
        <strain evidence="3">RKEM611</strain>
    </source>
</reference>
<dbReference type="RefSeq" id="WP_132317727.1">
    <property type="nucleotide sequence ID" value="NZ_FWZT01000006.1"/>
</dbReference>
<sequence length="211" mass="23293">MLNLKALAISASLGTVSLAGSASAFAPAGDVKVKSIQYNGSGCPLGTVSQNISSDKQAFTLTFAEYIAEAGPDFRLSDGRKNCQLTLTLQVPQGWQFSIGSFDYRGFLFADEGMMAEHNTSYYFQGSGFTGRFRERLNGPIYEDYHFRENVGIESLVWSPCGVERALNVNTAISVRNTNKYDFPYSEAVMGTDSIDGQIRQVWGISWRRCR</sequence>
<keyword evidence="3" id="KW-1185">Reference proteome</keyword>
<dbReference type="OrthoDB" id="5291937at2"/>
<evidence type="ECO:0000256" key="1">
    <source>
        <dbReference type="SAM" id="SignalP"/>
    </source>
</evidence>
<dbReference type="Proteomes" id="UP000192907">
    <property type="component" value="Unassembled WGS sequence"/>
</dbReference>